<name>A0A369TML1_9RHOB</name>
<dbReference type="AlphaFoldDB" id="A0A369TML1"/>
<dbReference type="GO" id="GO:0016740">
    <property type="term" value="F:transferase activity"/>
    <property type="evidence" value="ECO:0007669"/>
    <property type="project" value="UniProtKB-KW"/>
</dbReference>
<keyword evidence="1" id="KW-0812">Transmembrane</keyword>
<dbReference type="EMBL" id="QPMK01000007">
    <property type="protein sequence ID" value="RDD66102.1"/>
    <property type="molecule type" value="Genomic_DNA"/>
</dbReference>
<reference evidence="2 3" key="1">
    <citation type="submission" date="2018-07" db="EMBL/GenBank/DDBJ databases">
        <title>Thalassococcus profundi sp. nov., a marine bacterium isolated from deep seawater of Okinawa Trough.</title>
        <authorList>
            <person name="Yu M."/>
        </authorList>
    </citation>
    <scope>NUCLEOTIDE SEQUENCE [LARGE SCALE GENOMIC DNA]</scope>
    <source>
        <strain evidence="2 3">WRAS1</strain>
    </source>
</reference>
<evidence type="ECO:0000256" key="1">
    <source>
        <dbReference type="SAM" id="Phobius"/>
    </source>
</evidence>
<keyword evidence="3" id="KW-1185">Reference proteome</keyword>
<feature type="transmembrane region" description="Helical" evidence="1">
    <location>
        <begin position="163"/>
        <end position="181"/>
    </location>
</feature>
<protein>
    <submittedName>
        <fullName evidence="2">Aspartate carbamoyltransferase catalytic subunit</fullName>
    </submittedName>
</protein>
<proteinExistence type="predicted"/>
<dbReference type="Proteomes" id="UP000253977">
    <property type="component" value="Unassembled WGS sequence"/>
</dbReference>
<accession>A0A369TML1</accession>
<comment type="caution">
    <text evidence="2">The sequence shown here is derived from an EMBL/GenBank/DDBJ whole genome shotgun (WGS) entry which is preliminary data.</text>
</comment>
<organism evidence="2 3">
    <name type="scientific">Thalassococcus profundi</name>
    <dbReference type="NCBI Taxonomy" id="2282382"/>
    <lineage>
        <taxon>Bacteria</taxon>
        <taxon>Pseudomonadati</taxon>
        <taxon>Pseudomonadota</taxon>
        <taxon>Alphaproteobacteria</taxon>
        <taxon>Rhodobacterales</taxon>
        <taxon>Roseobacteraceae</taxon>
        <taxon>Thalassococcus</taxon>
    </lineage>
</organism>
<keyword evidence="2" id="KW-0808">Transferase</keyword>
<sequence length="184" mass="19431">MTRMDISEFDAGITRVFQLDLPPEAVERYTAQAGTGEWPLQYGLGAKRLRAAFVEVVAIRDLGDMPLSTYLAEGYGLTGQDFRDDRARLDALRGHVVILTSAAFDRTAQTLNIQSPLRWVGSYADETKAPIGRPLRSASAEGALEGGAPGGPVSKGSSTTLKLILAALVVIVLAVLAFALGGGA</sequence>
<keyword evidence="1" id="KW-0472">Membrane</keyword>
<evidence type="ECO:0000313" key="2">
    <source>
        <dbReference type="EMBL" id="RDD66102.1"/>
    </source>
</evidence>
<keyword evidence="1" id="KW-1133">Transmembrane helix</keyword>
<evidence type="ECO:0000313" key="3">
    <source>
        <dbReference type="Proteomes" id="UP000253977"/>
    </source>
</evidence>
<dbReference type="OrthoDB" id="7875742at2"/>
<gene>
    <name evidence="2" type="ORF">DU478_11400</name>
</gene>